<name>A0AA88KPM4_NAELO</name>
<evidence type="ECO:0000313" key="1">
    <source>
        <dbReference type="EMBL" id="KAG2389588.1"/>
    </source>
</evidence>
<dbReference type="AlphaFoldDB" id="A0AA88KPM4"/>
<accession>A0AA88KPM4</accession>
<comment type="caution">
    <text evidence="1">The sequence shown here is derived from an EMBL/GenBank/DDBJ whole genome shotgun (WGS) entry which is preliminary data.</text>
</comment>
<gene>
    <name evidence="1" type="ORF">C9374_014148</name>
</gene>
<dbReference type="Proteomes" id="UP000816034">
    <property type="component" value="Unassembled WGS sequence"/>
</dbReference>
<evidence type="ECO:0000313" key="2">
    <source>
        <dbReference type="Proteomes" id="UP000816034"/>
    </source>
</evidence>
<dbReference type="RefSeq" id="XP_044553580.1">
    <property type="nucleotide sequence ID" value="XM_044690104.1"/>
</dbReference>
<organism evidence="1 2">
    <name type="scientific">Naegleria lovaniensis</name>
    <name type="common">Amoeba</name>
    <dbReference type="NCBI Taxonomy" id="51637"/>
    <lineage>
        <taxon>Eukaryota</taxon>
        <taxon>Discoba</taxon>
        <taxon>Heterolobosea</taxon>
        <taxon>Tetramitia</taxon>
        <taxon>Eutetramitia</taxon>
        <taxon>Vahlkampfiidae</taxon>
        <taxon>Naegleria</taxon>
    </lineage>
</organism>
<dbReference type="GeneID" id="68106601"/>
<protein>
    <submittedName>
        <fullName evidence="1">Uncharacterized protein</fullName>
    </submittedName>
</protein>
<reference evidence="1 2" key="1">
    <citation type="journal article" date="2018" name="BMC Genomics">
        <title>The genome of Naegleria lovaniensis, the basis for a comparative approach to unravel pathogenicity factors of the human pathogenic amoeba N. fowleri.</title>
        <authorList>
            <person name="Liechti N."/>
            <person name="Schurch N."/>
            <person name="Bruggmann R."/>
            <person name="Wittwer M."/>
        </authorList>
    </citation>
    <scope>NUCLEOTIDE SEQUENCE [LARGE SCALE GENOMIC DNA]</scope>
    <source>
        <strain evidence="1 2">ATCC 30569</strain>
    </source>
</reference>
<dbReference type="EMBL" id="PYSW02000007">
    <property type="protein sequence ID" value="KAG2389588.1"/>
    <property type="molecule type" value="Genomic_DNA"/>
</dbReference>
<keyword evidence="2" id="KW-1185">Reference proteome</keyword>
<sequence length="156" mass="18146">MNVPQNYLDLTSELLQEILNIYTDENRIFTCCFRREDLKTKEINKESTMSSLPTTISYQVSISKPTREQPIPSLVYDIRVGFKLPSNKILKNLSSLPFIQHVLFFVEHRKEPFEIHLHIEDGVLTDSSDTIKKEFDLMALIDQFLGKELTISSKEH</sequence>
<proteinExistence type="predicted"/>